<reference evidence="10" key="1">
    <citation type="submission" date="2021-06" db="EMBL/GenBank/DDBJ databases">
        <authorList>
            <person name="Hodson N. C."/>
            <person name="Mongue J. A."/>
            <person name="Jaron S. K."/>
        </authorList>
    </citation>
    <scope>NUCLEOTIDE SEQUENCE</scope>
</reference>
<accession>A0A8J2KKA0</accession>
<name>A0A8J2KKA0_9HEXA</name>
<keyword evidence="7" id="KW-0807">Transducer</keyword>
<keyword evidence="11" id="KW-1185">Reference proteome</keyword>
<dbReference type="GO" id="GO:0008188">
    <property type="term" value="F:neuropeptide receptor activity"/>
    <property type="evidence" value="ECO:0007669"/>
    <property type="project" value="TreeGrafter"/>
</dbReference>
<keyword evidence="4" id="KW-0297">G-protein coupled receptor</keyword>
<dbReference type="Proteomes" id="UP000708208">
    <property type="component" value="Unassembled WGS sequence"/>
</dbReference>
<evidence type="ECO:0000256" key="8">
    <source>
        <dbReference type="SAM" id="Phobius"/>
    </source>
</evidence>
<proteinExistence type="predicted"/>
<evidence type="ECO:0000256" key="1">
    <source>
        <dbReference type="ARBA" id="ARBA00004141"/>
    </source>
</evidence>
<evidence type="ECO:0000313" key="10">
    <source>
        <dbReference type="EMBL" id="CAG7786647.1"/>
    </source>
</evidence>
<dbReference type="AlphaFoldDB" id="A0A8J2KKA0"/>
<evidence type="ECO:0000256" key="2">
    <source>
        <dbReference type="ARBA" id="ARBA00022692"/>
    </source>
</evidence>
<dbReference type="InterPro" id="IPR017452">
    <property type="entry name" value="GPCR_Rhodpsn_7TM"/>
</dbReference>
<feature type="non-terminal residue" evidence="10">
    <location>
        <position position="1"/>
    </location>
</feature>
<keyword evidence="2 8" id="KW-0812">Transmembrane</keyword>
<evidence type="ECO:0000256" key="4">
    <source>
        <dbReference type="ARBA" id="ARBA00023040"/>
    </source>
</evidence>
<feature type="transmembrane region" description="Helical" evidence="8">
    <location>
        <begin position="12"/>
        <end position="40"/>
    </location>
</feature>
<organism evidence="10 11">
    <name type="scientific">Allacma fusca</name>
    <dbReference type="NCBI Taxonomy" id="39272"/>
    <lineage>
        <taxon>Eukaryota</taxon>
        <taxon>Metazoa</taxon>
        <taxon>Ecdysozoa</taxon>
        <taxon>Arthropoda</taxon>
        <taxon>Hexapoda</taxon>
        <taxon>Collembola</taxon>
        <taxon>Symphypleona</taxon>
        <taxon>Sminthuridae</taxon>
        <taxon>Allacma</taxon>
    </lineage>
</organism>
<dbReference type="SUPFAM" id="SSF81321">
    <property type="entry name" value="Family A G protein-coupled receptor-like"/>
    <property type="match status" value="1"/>
</dbReference>
<gene>
    <name evidence="10" type="ORF">AFUS01_LOCUS25207</name>
</gene>
<dbReference type="EMBL" id="CAJVCH010322255">
    <property type="protein sequence ID" value="CAG7786647.1"/>
    <property type="molecule type" value="Genomic_DNA"/>
</dbReference>
<feature type="domain" description="G-protein coupled receptors family 1 profile" evidence="9">
    <location>
        <begin position="32"/>
        <end position="79"/>
    </location>
</feature>
<evidence type="ECO:0000256" key="3">
    <source>
        <dbReference type="ARBA" id="ARBA00022989"/>
    </source>
</evidence>
<protein>
    <recommendedName>
        <fullName evidence="9">G-protein coupled receptors family 1 profile domain-containing protein</fullName>
    </recommendedName>
</protein>
<evidence type="ECO:0000259" key="9">
    <source>
        <dbReference type="PROSITE" id="PS50262"/>
    </source>
</evidence>
<keyword evidence="6" id="KW-0675">Receptor</keyword>
<evidence type="ECO:0000256" key="7">
    <source>
        <dbReference type="ARBA" id="ARBA00023224"/>
    </source>
</evidence>
<dbReference type="PANTHER" id="PTHR24238">
    <property type="entry name" value="G-PROTEIN COUPLED RECEPTOR"/>
    <property type="match status" value="1"/>
</dbReference>
<keyword evidence="5 8" id="KW-0472">Membrane</keyword>
<sequence>MEFEDEYIFDRYSVQVIFIFLYTAVFILCFVGNSIVLLVVSLHWRMRHITKLCLANLAFADLCVGIFCVYQNLSTYLIR</sequence>
<evidence type="ECO:0000313" key="11">
    <source>
        <dbReference type="Proteomes" id="UP000708208"/>
    </source>
</evidence>
<dbReference type="PANTHER" id="PTHR24238:SF57">
    <property type="entry name" value="G-PROTEIN COUPLED RECEPTOR 83"/>
    <property type="match status" value="1"/>
</dbReference>
<keyword evidence="3 8" id="KW-1133">Transmembrane helix</keyword>
<dbReference type="PROSITE" id="PS50262">
    <property type="entry name" value="G_PROTEIN_RECEP_F1_2"/>
    <property type="match status" value="1"/>
</dbReference>
<feature type="transmembrane region" description="Helical" evidence="8">
    <location>
        <begin position="52"/>
        <end position="73"/>
    </location>
</feature>
<dbReference type="OrthoDB" id="5964776at2759"/>
<evidence type="ECO:0000256" key="5">
    <source>
        <dbReference type="ARBA" id="ARBA00023136"/>
    </source>
</evidence>
<dbReference type="GO" id="GO:0005886">
    <property type="term" value="C:plasma membrane"/>
    <property type="evidence" value="ECO:0007669"/>
    <property type="project" value="TreeGrafter"/>
</dbReference>
<comment type="caution">
    <text evidence="10">The sequence shown here is derived from an EMBL/GenBank/DDBJ whole genome shotgun (WGS) entry which is preliminary data.</text>
</comment>
<comment type="subcellular location">
    <subcellularLocation>
        <location evidence="1">Membrane</location>
        <topology evidence="1">Multi-pass membrane protein</topology>
    </subcellularLocation>
</comment>
<evidence type="ECO:0000256" key="6">
    <source>
        <dbReference type="ARBA" id="ARBA00023170"/>
    </source>
</evidence>